<dbReference type="Proteomes" id="UP000886998">
    <property type="component" value="Unassembled WGS sequence"/>
</dbReference>
<dbReference type="PANTHER" id="PTHR16071:SF2">
    <property type="entry name" value="FIGNL1-INTERACTING REGULATOR OF RECOMBINATION AND MITOSIS"/>
    <property type="match status" value="1"/>
</dbReference>
<evidence type="ECO:0000313" key="1">
    <source>
        <dbReference type="EMBL" id="GFY74356.1"/>
    </source>
</evidence>
<sequence length="764" mass="88813">MDSNLERRFSTENIALMNPQEFIKKFNEENDPCIKARELHSIVKLFSSHTERKDEESIFFQLISEIPELFEELVCNYDIDHKNRTERGYKLQNSILCLETILIGLKCIKAEEQHLLLLQSSLTVLYKGYSHCKECETIYGEQLEEFKDQLANFYNKMQDVQNAILLEFCELLKKKVHSNQFHLIISISKDMYKLCDLVFNLDPTISIELYKTLIELLENYKEIGPLDLQIDLILSTLISETLNMTNEFKLILKTKQQVLMSECRILLFKLNLIRKIVNLFSSCISTNIQCITQLALHLYELLISCYYHVVQENGVSSLLNLLTNTVKPMLLAFSNDTTFLSSVLLLDFKEISSEQQMAHLLLKLFVISILHQKQDQIEIPERIEIFQNICLLLQASNPRDEMMLISIKIPFSLFNQGKNLLVHHQSPEVESVSLYQHTYIHVAEYCKKVSDSDLEKLENFMVDVLNSSVSYLVFLLISDIWMHRLRCSSPANLLVRCTSLSERCLKMPMNNLARLLLKRMMKFLPPDCKKKLFKQNQHLEPFLYKECKVLYRYGAPQCNNGTQAEEVDVDSKISILFDELKEPDFSNNEKLITKACCILELCAISMNALDIQEYLRFTKFAVVMFKSEIYEVQMSVLAFLRALNFKKFNDKDPLFSKVRSGLAMLYNETLRCKNYIVRLEALSLFCIMAQFTDIRITQEAIAKFPDLYPSVKAYVSEIPQTGFLSEEEKFENFEKQLNFVVNKTKSTFTLPNVSKSILSLLEST</sequence>
<dbReference type="EMBL" id="BMAV01020694">
    <property type="protein sequence ID" value="GFY74356.1"/>
    <property type="molecule type" value="Genomic_DNA"/>
</dbReference>
<keyword evidence="2" id="KW-1185">Reference proteome</keyword>
<gene>
    <name evidence="1" type="primary">NCL1_48669</name>
    <name evidence="1" type="ORF">TNIN_268481</name>
</gene>
<dbReference type="InterPro" id="IPR027902">
    <property type="entry name" value="DUF4487"/>
</dbReference>
<dbReference type="OrthoDB" id="6437771at2759"/>
<protein>
    <submittedName>
        <fullName evidence="1">Uncharacterized protein</fullName>
    </submittedName>
</protein>
<proteinExistence type="predicted"/>
<dbReference type="PANTHER" id="PTHR16071">
    <property type="entry name" value="CHROMOSOME 1 OPEN READING FRAME 112"/>
    <property type="match status" value="1"/>
</dbReference>
<accession>A0A8X6YNX5</accession>
<reference evidence="1" key="1">
    <citation type="submission" date="2020-08" db="EMBL/GenBank/DDBJ databases">
        <title>Multicomponent nature underlies the extraordinary mechanical properties of spider dragline silk.</title>
        <authorList>
            <person name="Kono N."/>
            <person name="Nakamura H."/>
            <person name="Mori M."/>
            <person name="Yoshida Y."/>
            <person name="Ohtoshi R."/>
            <person name="Malay A.D."/>
            <person name="Moran D.A.P."/>
            <person name="Tomita M."/>
            <person name="Numata K."/>
            <person name="Arakawa K."/>
        </authorList>
    </citation>
    <scope>NUCLEOTIDE SEQUENCE</scope>
</reference>
<evidence type="ECO:0000313" key="2">
    <source>
        <dbReference type="Proteomes" id="UP000886998"/>
    </source>
</evidence>
<organism evidence="1 2">
    <name type="scientific">Trichonephila inaurata madagascariensis</name>
    <dbReference type="NCBI Taxonomy" id="2747483"/>
    <lineage>
        <taxon>Eukaryota</taxon>
        <taxon>Metazoa</taxon>
        <taxon>Ecdysozoa</taxon>
        <taxon>Arthropoda</taxon>
        <taxon>Chelicerata</taxon>
        <taxon>Arachnida</taxon>
        <taxon>Araneae</taxon>
        <taxon>Araneomorphae</taxon>
        <taxon>Entelegynae</taxon>
        <taxon>Araneoidea</taxon>
        <taxon>Nephilidae</taxon>
        <taxon>Trichonephila</taxon>
        <taxon>Trichonephila inaurata</taxon>
    </lineage>
</organism>
<name>A0A8X6YNX5_9ARAC</name>
<dbReference type="AlphaFoldDB" id="A0A8X6YNX5"/>
<comment type="caution">
    <text evidence="1">The sequence shown here is derived from an EMBL/GenBank/DDBJ whole genome shotgun (WGS) entry which is preliminary data.</text>
</comment>